<dbReference type="Pfam" id="PF00404">
    <property type="entry name" value="Dockerin_1"/>
    <property type="match status" value="1"/>
</dbReference>
<dbReference type="Proteomes" id="UP000177610">
    <property type="component" value="Unassembled WGS sequence"/>
</dbReference>
<dbReference type="InterPro" id="IPR013783">
    <property type="entry name" value="Ig-like_fold"/>
</dbReference>
<dbReference type="InterPro" id="IPR036439">
    <property type="entry name" value="Dockerin_dom_sf"/>
</dbReference>
<dbReference type="GO" id="GO:0000272">
    <property type="term" value="P:polysaccharide catabolic process"/>
    <property type="evidence" value="ECO:0007669"/>
    <property type="project" value="InterPro"/>
</dbReference>
<reference evidence="2 3" key="1">
    <citation type="journal article" date="2016" name="Nat. Commun.">
        <title>Thousands of microbial genomes shed light on interconnected biogeochemical processes in an aquifer system.</title>
        <authorList>
            <person name="Anantharaman K."/>
            <person name="Brown C.T."/>
            <person name="Hug L.A."/>
            <person name="Sharon I."/>
            <person name="Castelle C.J."/>
            <person name="Probst A.J."/>
            <person name="Thomas B.C."/>
            <person name="Singh A."/>
            <person name="Wilkins M.J."/>
            <person name="Karaoz U."/>
            <person name="Brodie E.L."/>
            <person name="Williams K.H."/>
            <person name="Hubbard S.S."/>
            <person name="Banfield J.F."/>
        </authorList>
    </citation>
    <scope>NUCLEOTIDE SEQUENCE [LARGE SCALE GENOMIC DNA]</scope>
</reference>
<dbReference type="GO" id="GO:0004553">
    <property type="term" value="F:hydrolase activity, hydrolyzing O-glycosyl compounds"/>
    <property type="evidence" value="ECO:0007669"/>
    <property type="project" value="InterPro"/>
</dbReference>
<dbReference type="PROSITE" id="PS51766">
    <property type="entry name" value="DOCKERIN"/>
    <property type="match status" value="1"/>
</dbReference>
<dbReference type="Gene3D" id="2.60.40.680">
    <property type="match status" value="1"/>
</dbReference>
<dbReference type="CDD" id="cd14256">
    <property type="entry name" value="Dockerin_I"/>
    <property type="match status" value="1"/>
</dbReference>
<dbReference type="EMBL" id="MFEH01000002">
    <property type="protein sequence ID" value="OGE74030.1"/>
    <property type="molecule type" value="Genomic_DNA"/>
</dbReference>
<evidence type="ECO:0000313" key="2">
    <source>
        <dbReference type="EMBL" id="OGE74030.1"/>
    </source>
</evidence>
<dbReference type="SUPFAM" id="SSF49384">
    <property type="entry name" value="Carbohydrate-binding domain"/>
    <property type="match status" value="1"/>
</dbReference>
<dbReference type="AlphaFoldDB" id="A0A1F5N9B4"/>
<feature type="domain" description="Dockerin" evidence="1">
    <location>
        <begin position="484"/>
        <end position="542"/>
    </location>
</feature>
<dbReference type="Gene3D" id="1.10.1330.10">
    <property type="entry name" value="Dockerin domain"/>
    <property type="match status" value="1"/>
</dbReference>
<evidence type="ECO:0000259" key="1">
    <source>
        <dbReference type="PROSITE" id="PS51766"/>
    </source>
</evidence>
<organism evidence="2 3">
    <name type="scientific">Candidatus Doudnabacteria bacterium RIFCSPHIGHO2_01_FULL_41_86</name>
    <dbReference type="NCBI Taxonomy" id="1817821"/>
    <lineage>
        <taxon>Bacteria</taxon>
        <taxon>Candidatus Doudnaibacteriota</taxon>
    </lineage>
</organism>
<comment type="caution">
    <text evidence="2">The sequence shown here is derived from an EMBL/GenBank/DDBJ whole genome shotgun (WGS) entry which is preliminary data.</text>
</comment>
<dbReference type="Gene3D" id="2.60.40.10">
    <property type="entry name" value="Immunoglobulins"/>
    <property type="match status" value="1"/>
</dbReference>
<dbReference type="InterPro" id="IPR016134">
    <property type="entry name" value="Dockerin_dom"/>
</dbReference>
<dbReference type="InterPro" id="IPR002105">
    <property type="entry name" value="Dockerin_1_rpt"/>
</dbReference>
<dbReference type="InterPro" id="IPR008965">
    <property type="entry name" value="CBM2/CBM3_carb-bd_dom_sf"/>
</dbReference>
<gene>
    <name evidence="2" type="ORF">A2717_00660</name>
</gene>
<dbReference type="GO" id="GO:0030246">
    <property type="term" value="F:carbohydrate binding"/>
    <property type="evidence" value="ECO:0007669"/>
    <property type="project" value="InterPro"/>
</dbReference>
<name>A0A1F5N9B4_9BACT</name>
<dbReference type="CDD" id="cd08547">
    <property type="entry name" value="Type_II_cohesin"/>
    <property type="match status" value="1"/>
</dbReference>
<dbReference type="Pfam" id="PF17957">
    <property type="entry name" value="Big_7"/>
    <property type="match status" value="1"/>
</dbReference>
<dbReference type="SUPFAM" id="SSF63446">
    <property type="entry name" value="Type I dockerin domain"/>
    <property type="match status" value="1"/>
</dbReference>
<protein>
    <recommendedName>
        <fullName evidence="1">Dockerin domain-containing protein</fullName>
    </recommendedName>
</protein>
<sequence length="542" mass="56050">MTKKNKNKNKNSSHHHWVLLVVFCVGIGALVLTQVNDQVAQAQTTATLALSPSSSSPSVGSSFNVNVTLNTAGNPVDGVDIYSIRFNPAVLQINDANASLPGVQISPGSLMTNTAINTVNNTAGTIQFSQSTTGGTSFTGSGTLATINFQATAAGVSAVTFDFTLGSTSDTNVAYQGNDRLSAVTNGSYTVTAVVVDSTPPTVSISSPTAGATVSGTSVTVAATASDNVGVMGVQFKVDGINLGSEDTTSPYSVTWNTTTFTSGSHIVTAVARDAAANTTTSSSVSVTVNNNASAVGNLDAVSTTSVIRGWSYDPDNSSSSNQVKIYIDGPSGTGTLIATIPANIDRPDVRAAAGITGNHGFEYTVPVSYQNGAYHSVYVYGADIVDANQTSLLAGSAQTFVTKKFTVVTEGRSSASLSGTLSVLNLSKVALISPFSFTTDVNAQASITLQLPAQAVYFKIGAAPFLTRLVSVDLASTAAISTPQLFIGDINQDNIINSVDFSILNINWFTTNASADLNQDGLVNAIDYSFMNRHWLVLGEQ</sequence>
<proteinExistence type="predicted"/>
<dbReference type="STRING" id="1817821.A2717_00660"/>
<evidence type="ECO:0000313" key="3">
    <source>
        <dbReference type="Proteomes" id="UP000177610"/>
    </source>
</evidence>
<accession>A0A1F5N9B4</accession>